<proteinExistence type="predicted"/>
<accession>A0ABW4FXX3</accession>
<dbReference type="InterPro" id="IPR002575">
    <property type="entry name" value="Aminoglycoside_PTrfase"/>
</dbReference>
<evidence type="ECO:0000313" key="3">
    <source>
        <dbReference type="EMBL" id="MFD1534826.1"/>
    </source>
</evidence>
<evidence type="ECO:0000313" key="4">
    <source>
        <dbReference type="Proteomes" id="UP001597145"/>
    </source>
</evidence>
<organism evidence="3 4">
    <name type="scientific">Pseudonocardia aurantiaca</name>
    <dbReference type="NCBI Taxonomy" id="75290"/>
    <lineage>
        <taxon>Bacteria</taxon>
        <taxon>Bacillati</taxon>
        <taxon>Actinomycetota</taxon>
        <taxon>Actinomycetes</taxon>
        <taxon>Pseudonocardiales</taxon>
        <taxon>Pseudonocardiaceae</taxon>
        <taxon>Pseudonocardia</taxon>
    </lineage>
</organism>
<dbReference type="Proteomes" id="UP001597145">
    <property type="component" value="Unassembled WGS sequence"/>
</dbReference>
<dbReference type="InterPro" id="IPR011009">
    <property type="entry name" value="Kinase-like_dom_sf"/>
</dbReference>
<dbReference type="PANTHER" id="PTHR40086:SF1">
    <property type="entry name" value="CELL CYCLE REGULATOR CCRZ"/>
    <property type="match status" value="1"/>
</dbReference>
<dbReference type="Pfam" id="PF01636">
    <property type="entry name" value="APH"/>
    <property type="match status" value="1"/>
</dbReference>
<evidence type="ECO:0000259" key="2">
    <source>
        <dbReference type="Pfam" id="PF01636"/>
    </source>
</evidence>
<protein>
    <submittedName>
        <fullName evidence="3">Phosphotransferase family protein</fullName>
    </submittedName>
</protein>
<dbReference type="RefSeq" id="WP_343982573.1">
    <property type="nucleotide sequence ID" value="NZ_BAAAJG010000015.1"/>
</dbReference>
<feature type="domain" description="Aminoglycoside phosphotransferase" evidence="2">
    <location>
        <begin position="40"/>
        <end position="244"/>
    </location>
</feature>
<dbReference type="PANTHER" id="PTHR40086">
    <property type="entry name" value="PHOSPHOTRANSFERASE YTMP-RELATED"/>
    <property type="match status" value="1"/>
</dbReference>
<keyword evidence="4" id="KW-1185">Reference proteome</keyword>
<dbReference type="Gene3D" id="3.90.1200.10">
    <property type="match status" value="1"/>
</dbReference>
<dbReference type="InterPro" id="IPR052077">
    <property type="entry name" value="CcrZ_PhaseVar_Mediator"/>
</dbReference>
<comment type="caution">
    <text evidence="3">The sequence shown here is derived from an EMBL/GenBank/DDBJ whole genome shotgun (WGS) entry which is preliminary data.</text>
</comment>
<dbReference type="SUPFAM" id="SSF56112">
    <property type="entry name" value="Protein kinase-like (PK-like)"/>
    <property type="match status" value="1"/>
</dbReference>
<sequence length="300" mass="32485">MTTAVDPRLIRPAPPTMASPSWWGADSERHRVLPGPETGQGAFVKVMRPAAAAYVDLSTAFAAAAAAGEAGIGPRVLSTSVASRTLALEDLTGRAKTATLDDFLDPGVVHRYLTLRTAVHRLPVREARRASVFDDIHGLAALTAHRGATLPGDLPWMLRVLQAAEERIVATGFDVAFCHGDGNVSNVLLDSEGRPYLVDWDSAAVMDPLQDIGAVLAELAPSDDDARDLFEIAWGSWDAALFDRARAYGAADAVRWGLLGAYVDSVDPGTLEYSKFSDWQFLRARWSLADPHFDDRLRHL</sequence>
<evidence type="ECO:0000256" key="1">
    <source>
        <dbReference type="SAM" id="MobiDB-lite"/>
    </source>
</evidence>
<feature type="region of interest" description="Disordered" evidence="1">
    <location>
        <begin position="1"/>
        <end position="20"/>
    </location>
</feature>
<dbReference type="EMBL" id="JBHUCP010000045">
    <property type="protein sequence ID" value="MFD1534826.1"/>
    <property type="molecule type" value="Genomic_DNA"/>
</dbReference>
<gene>
    <name evidence="3" type="ORF">ACFSCY_35965</name>
</gene>
<reference evidence="4" key="1">
    <citation type="journal article" date="2019" name="Int. J. Syst. Evol. Microbiol.">
        <title>The Global Catalogue of Microorganisms (GCM) 10K type strain sequencing project: providing services to taxonomists for standard genome sequencing and annotation.</title>
        <authorList>
            <consortium name="The Broad Institute Genomics Platform"/>
            <consortium name="The Broad Institute Genome Sequencing Center for Infectious Disease"/>
            <person name="Wu L."/>
            <person name="Ma J."/>
        </authorList>
    </citation>
    <scope>NUCLEOTIDE SEQUENCE [LARGE SCALE GENOMIC DNA]</scope>
    <source>
        <strain evidence="4">JCM 12165</strain>
    </source>
</reference>
<name>A0ABW4FXX3_9PSEU</name>